<dbReference type="AlphaFoldDB" id="A0AAV9KYQ1"/>
<comment type="caution">
    <text evidence="2">The sequence shown here is derived from an EMBL/GenBank/DDBJ whole genome shotgun (WGS) entry which is preliminary data.</text>
</comment>
<dbReference type="Proteomes" id="UP001311915">
    <property type="component" value="Unassembled WGS sequence"/>
</dbReference>
<organism evidence="2 3">
    <name type="scientific">Solanum pinnatisectum</name>
    <name type="common">tansyleaf nightshade</name>
    <dbReference type="NCBI Taxonomy" id="50273"/>
    <lineage>
        <taxon>Eukaryota</taxon>
        <taxon>Viridiplantae</taxon>
        <taxon>Streptophyta</taxon>
        <taxon>Embryophyta</taxon>
        <taxon>Tracheophyta</taxon>
        <taxon>Spermatophyta</taxon>
        <taxon>Magnoliopsida</taxon>
        <taxon>eudicotyledons</taxon>
        <taxon>Gunneridae</taxon>
        <taxon>Pentapetalae</taxon>
        <taxon>asterids</taxon>
        <taxon>lamiids</taxon>
        <taxon>Solanales</taxon>
        <taxon>Solanaceae</taxon>
        <taxon>Solanoideae</taxon>
        <taxon>Solaneae</taxon>
        <taxon>Solanum</taxon>
    </lineage>
</organism>
<accession>A0AAV9KYQ1</accession>
<feature type="region of interest" description="Disordered" evidence="1">
    <location>
        <begin position="100"/>
        <end position="124"/>
    </location>
</feature>
<keyword evidence="3" id="KW-1185">Reference proteome</keyword>
<protein>
    <submittedName>
        <fullName evidence="2">Uncharacterized protein</fullName>
    </submittedName>
</protein>
<proteinExistence type="predicted"/>
<sequence length="246" mass="27777">MYLFFFIKNIASTSIPTTVPDFQEGHFAHSPSTDQMFEQRSSSITMAFSNNDPIEVDVVEAQEQNHILEQKAVEVRVDTCKYKEGMNDAFDLPHTTNVHDKASVSKKNNEEAIGGSKISQQENLDEVQHNVNKSDAVVESNDKSVNFIIIYRFYNFEFNISFGTQKAVDALLYGLHAPMNAQPLQAVTPQQITGTHDLISDYQLPMYIIGNEIVVHEELKTPVQRLRQSSKIFQSLYLTNLGPVTC</sequence>
<evidence type="ECO:0000313" key="3">
    <source>
        <dbReference type="Proteomes" id="UP001311915"/>
    </source>
</evidence>
<feature type="compositionally biased region" description="Basic and acidic residues" evidence="1">
    <location>
        <begin position="100"/>
        <end position="110"/>
    </location>
</feature>
<evidence type="ECO:0000256" key="1">
    <source>
        <dbReference type="SAM" id="MobiDB-lite"/>
    </source>
</evidence>
<reference evidence="2 3" key="1">
    <citation type="submission" date="2023-10" db="EMBL/GenBank/DDBJ databases">
        <title>Genome-Wide Identification Analysis in wild type Solanum Pinnatisectum Reveals Some Genes Defensing Phytophthora Infestans.</title>
        <authorList>
            <person name="Sun C."/>
        </authorList>
    </citation>
    <scope>NUCLEOTIDE SEQUENCE [LARGE SCALE GENOMIC DNA]</scope>
    <source>
        <strain evidence="2">LQN</strain>
        <tissue evidence="2">Leaf</tissue>
    </source>
</reference>
<gene>
    <name evidence="2" type="ORF">R3W88_016832</name>
</gene>
<name>A0AAV9KYQ1_9SOLN</name>
<evidence type="ECO:0000313" key="2">
    <source>
        <dbReference type="EMBL" id="KAK4718494.1"/>
    </source>
</evidence>
<dbReference type="EMBL" id="JAWPEI010000008">
    <property type="protein sequence ID" value="KAK4718494.1"/>
    <property type="molecule type" value="Genomic_DNA"/>
</dbReference>